<reference evidence="3" key="1">
    <citation type="journal article" date="2019" name="Int. J. Syst. Evol. Microbiol.">
        <title>The Global Catalogue of Microorganisms (GCM) 10K type strain sequencing project: providing services to taxonomists for standard genome sequencing and annotation.</title>
        <authorList>
            <consortium name="The Broad Institute Genomics Platform"/>
            <consortium name="The Broad Institute Genome Sequencing Center for Infectious Disease"/>
            <person name="Wu L."/>
            <person name="Ma J."/>
        </authorList>
    </citation>
    <scope>NUCLEOTIDE SEQUENCE [LARGE SCALE GENOMIC DNA]</scope>
    <source>
        <strain evidence="3">CGMCC 1.12478</strain>
    </source>
</reference>
<comment type="caution">
    <text evidence="2">The sequence shown here is derived from an EMBL/GenBank/DDBJ whole genome shotgun (WGS) entry which is preliminary data.</text>
</comment>
<feature type="transmembrane region" description="Helical" evidence="1">
    <location>
        <begin position="21"/>
        <end position="41"/>
    </location>
</feature>
<keyword evidence="1" id="KW-1133">Transmembrane helix</keyword>
<evidence type="ECO:0008006" key="4">
    <source>
        <dbReference type="Google" id="ProtNLM"/>
    </source>
</evidence>
<protein>
    <recommendedName>
        <fullName evidence="4">GtrA-like protein domain-containing protein</fullName>
    </recommendedName>
</protein>
<organism evidence="2 3">
    <name type="scientific">Marivita lacus</name>
    <dbReference type="NCBI Taxonomy" id="1323742"/>
    <lineage>
        <taxon>Bacteria</taxon>
        <taxon>Pseudomonadati</taxon>
        <taxon>Pseudomonadota</taxon>
        <taxon>Alphaproteobacteria</taxon>
        <taxon>Rhodobacterales</taxon>
        <taxon>Roseobacteraceae</taxon>
        <taxon>Marivita</taxon>
    </lineage>
</organism>
<accession>A0ABQ1KUB4</accession>
<dbReference type="Proteomes" id="UP000645462">
    <property type="component" value="Unassembled WGS sequence"/>
</dbReference>
<sequence length="99" mass="10824">MLQLRTLWRGDYALSDAFWTWALTVGLLVNVVTSVLFLFLITQDLAWAALLVGYGVSLPYNVVAVIGVWRAAARYDGPTIHADLARGATVVLMTVLSLT</sequence>
<keyword evidence="1" id="KW-0812">Transmembrane</keyword>
<evidence type="ECO:0000313" key="2">
    <source>
        <dbReference type="EMBL" id="GGC10719.1"/>
    </source>
</evidence>
<keyword evidence="1" id="KW-0472">Membrane</keyword>
<proteinExistence type="predicted"/>
<feature type="transmembrane region" description="Helical" evidence="1">
    <location>
        <begin position="47"/>
        <end position="69"/>
    </location>
</feature>
<evidence type="ECO:0000256" key="1">
    <source>
        <dbReference type="SAM" id="Phobius"/>
    </source>
</evidence>
<gene>
    <name evidence="2" type="ORF">GCM10011363_29250</name>
</gene>
<evidence type="ECO:0000313" key="3">
    <source>
        <dbReference type="Proteomes" id="UP000645462"/>
    </source>
</evidence>
<keyword evidence="3" id="KW-1185">Reference proteome</keyword>
<dbReference type="EMBL" id="BMFC01000008">
    <property type="protein sequence ID" value="GGC10719.1"/>
    <property type="molecule type" value="Genomic_DNA"/>
</dbReference>
<name>A0ABQ1KUB4_9RHOB</name>